<reference evidence="2" key="1">
    <citation type="submission" date="2022-05" db="EMBL/GenBank/DDBJ databases">
        <authorList>
            <person name="Jo J.-H."/>
            <person name="Im W.-T."/>
        </authorList>
    </citation>
    <scope>NUCLEOTIDE SEQUENCE</scope>
    <source>
        <strain evidence="2">SE220</strain>
    </source>
</reference>
<evidence type="ECO:0000313" key="2">
    <source>
        <dbReference type="EMBL" id="MCL6729031.1"/>
    </source>
</evidence>
<name>A0ABT0RZN1_9SPHN</name>
<dbReference type="SUPFAM" id="SSF159888">
    <property type="entry name" value="YdhG-like"/>
    <property type="match status" value="1"/>
</dbReference>
<comment type="caution">
    <text evidence="2">The sequence shown here is derived from an EMBL/GenBank/DDBJ whole genome shotgun (WGS) entry which is preliminary data.</text>
</comment>
<dbReference type="Gene3D" id="3.90.1150.200">
    <property type="match status" value="1"/>
</dbReference>
<protein>
    <submittedName>
        <fullName evidence="2">YdeI/OmpD-associated family protein</fullName>
    </submittedName>
</protein>
<accession>A0ABT0RZN1</accession>
<evidence type="ECO:0000259" key="1">
    <source>
        <dbReference type="Pfam" id="PF08818"/>
    </source>
</evidence>
<dbReference type="Pfam" id="PF13376">
    <property type="entry name" value="OmdA"/>
    <property type="match status" value="1"/>
</dbReference>
<keyword evidence="3" id="KW-1185">Reference proteome</keyword>
<feature type="domain" description="YdhG-like" evidence="1">
    <location>
        <begin position="19"/>
        <end position="109"/>
    </location>
</feature>
<dbReference type="EMBL" id="JAMGBE010000001">
    <property type="protein sequence ID" value="MCL6729031.1"/>
    <property type="molecule type" value="Genomic_DNA"/>
</dbReference>
<dbReference type="Pfam" id="PF08818">
    <property type="entry name" value="DUF1801"/>
    <property type="match status" value="1"/>
</dbReference>
<sequence>MSGDARIDAYIAKAQPFAQPILSHIRERVRAAVPESEETMKWSAPAFVLDGKILIVMAAFKAHAALNFWRGQEIGNGSTKAGAMGQFGKLQSVADLPPDAELDALIREAAELSREAPAPRKTKHEPKAAPGLHPDFASALAEAPKAKAALDGFPPSAQRDYLEWISEAKQEATRKKRIATAIEWLSEGKRRHWKYQNC</sequence>
<proteinExistence type="predicted"/>
<dbReference type="InterPro" id="IPR014922">
    <property type="entry name" value="YdhG-like"/>
</dbReference>
<dbReference type="RefSeq" id="WP_249830518.1">
    <property type="nucleotide sequence ID" value="NZ_JAMGBE010000001.1"/>
</dbReference>
<gene>
    <name evidence="2" type="ORF">LZ538_03045</name>
</gene>
<evidence type="ECO:0000313" key="3">
    <source>
        <dbReference type="Proteomes" id="UP001165342"/>
    </source>
</evidence>
<dbReference type="Proteomes" id="UP001165342">
    <property type="component" value="Unassembled WGS sequence"/>
</dbReference>
<organism evidence="2 3">
    <name type="scientific">Sphingomonas hankyongi</name>
    <dbReference type="NCBI Taxonomy" id="2908209"/>
    <lineage>
        <taxon>Bacteria</taxon>
        <taxon>Pseudomonadati</taxon>
        <taxon>Pseudomonadota</taxon>
        <taxon>Alphaproteobacteria</taxon>
        <taxon>Sphingomonadales</taxon>
        <taxon>Sphingomonadaceae</taxon>
        <taxon>Sphingomonas</taxon>
    </lineage>
</organism>